<reference evidence="2 3" key="1">
    <citation type="submission" date="2016-10" db="EMBL/GenBank/DDBJ databases">
        <authorList>
            <person name="de Groot N.N."/>
        </authorList>
    </citation>
    <scope>NUCLEOTIDE SEQUENCE [LARGE SCALE GENOMIC DNA]</scope>
    <source>
        <strain evidence="2 3">DSM 18684</strain>
    </source>
</reference>
<organism evidence="2 3">
    <name type="scientific">Pedobacter insulae</name>
    <dbReference type="NCBI Taxonomy" id="414048"/>
    <lineage>
        <taxon>Bacteria</taxon>
        <taxon>Pseudomonadati</taxon>
        <taxon>Bacteroidota</taxon>
        <taxon>Sphingobacteriia</taxon>
        <taxon>Sphingobacteriales</taxon>
        <taxon>Sphingobacteriaceae</taxon>
        <taxon>Pedobacter</taxon>
    </lineage>
</organism>
<evidence type="ECO:0008006" key="4">
    <source>
        <dbReference type="Google" id="ProtNLM"/>
    </source>
</evidence>
<protein>
    <recommendedName>
        <fullName evidence="4">Anti-sigma factor</fullName>
    </recommendedName>
</protein>
<keyword evidence="1" id="KW-0812">Transmembrane</keyword>
<proteinExistence type="predicted"/>
<feature type="transmembrane region" description="Helical" evidence="1">
    <location>
        <begin position="46"/>
        <end position="65"/>
    </location>
</feature>
<dbReference type="AlphaFoldDB" id="A0A1I2X888"/>
<keyword evidence="3" id="KW-1185">Reference proteome</keyword>
<sequence length="176" mass="20763">MNNKLEEFVKENKGAFEEKGPSDKLWMKISLELDKKEKSKQAIKPYRWLNIAAILLVSLSLYFAYNYKQSKNIHVADINPEFGKKEVNFVNQIEEKRDSLETYASENPGLYKKFTQDLKTLDEEYNRLKTELPESPNQLVIVRAMVRNREMQLQVLKQQLMIINQVNQYTIKENSI</sequence>
<dbReference type="EMBL" id="FOPP01000005">
    <property type="protein sequence ID" value="SFH09159.1"/>
    <property type="molecule type" value="Genomic_DNA"/>
</dbReference>
<dbReference type="STRING" id="414048.SAMN04489864_10529"/>
<keyword evidence="1" id="KW-0472">Membrane</keyword>
<gene>
    <name evidence="2" type="ORF">SAMN04489864_10529</name>
</gene>
<evidence type="ECO:0000313" key="2">
    <source>
        <dbReference type="EMBL" id="SFH09159.1"/>
    </source>
</evidence>
<evidence type="ECO:0000256" key="1">
    <source>
        <dbReference type="SAM" id="Phobius"/>
    </source>
</evidence>
<evidence type="ECO:0000313" key="3">
    <source>
        <dbReference type="Proteomes" id="UP000199666"/>
    </source>
</evidence>
<name>A0A1I2X888_9SPHI</name>
<dbReference type="OrthoDB" id="1120747at2"/>
<keyword evidence="1" id="KW-1133">Transmembrane helix</keyword>
<dbReference type="RefSeq" id="WP_090993399.1">
    <property type="nucleotide sequence ID" value="NZ_FOPP01000005.1"/>
</dbReference>
<accession>A0A1I2X888</accession>
<dbReference type="Proteomes" id="UP000199666">
    <property type="component" value="Unassembled WGS sequence"/>
</dbReference>